<comment type="caution">
    <text evidence="2">The sequence shown here is derived from an EMBL/GenBank/DDBJ whole genome shotgun (WGS) entry which is preliminary data.</text>
</comment>
<name>A0AAV4FTM7_9GAST</name>
<organism evidence="2 3">
    <name type="scientific">Elysia marginata</name>
    <dbReference type="NCBI Taxonomy" id="1093978"/>
    <lineage>
        <taxon>Eukaryota</taxon>
        <taxon>Metazoa</taxon>
        <taxon>Spiralia</taxon>
        <taxon>Lophotrochozoa</taxon>
        <taxon>Mollusca</taxon>
        <taxon>Gastropoda</taxon>
        <taxon>Heterobranchia</taxon>
        <taxon>Euthyneura</taxon>
        <taxon>Panpulmonata</taxon>
        <taxon>Sacoglossa</taxon>
        <taxon>Placobranchoidea</taxon>
        <taxon>Plakobranchidae</taxon>
        <taxon>Elysia</taxon>
    </lineage>
</organism>
<feature type="compositionally biased region" description="Basic and acidic residues" evidence="1">
    <location>
        <begin position="28"/>
        <end position="40"/>
    </location>
</feature>
<dbReference type="AlphaFoldDB" id="A0AAV4FTM7"/>
<keyword evidence="3" id="KW-1185">Reference proteome</keyword>
<feature type="compositionally biased region" description="Basic residues" evidence="1">
    <location>
        <begin position="16"/>
        <end position="27"/>
    </location>
</feature>
<dbReference type="EMBL" id="BMAT01004581">
    <property type="protein sequence ID" value="GFR76196.1"/>
    <property type="molecule type" value="Genomic_DNA"/>
</dbReference>
<accession>A0AAV4FTM7</accession>
<sequence>MRSTERRKAATESNRRAYRIKVRKIKDKPKEEKKQSETHQRTSISKQSLFFQIANVRPHKKLVYCTKRKKVPLGMPCLTRRDDGKLTGKPGGRLVAPTVLDALRCL</sequence>
<dbReference type="Proteomes" id="UP000762676">
    <property type="component" value="Unassembled WGS sequence"/>
</dbReference>
<protein>
    <submittedName>
        <fullName evidence="2">Uncharacterized protein</fullName>
    </submittedName>
</protein>
<evidence type="ECO:0000313" key="3">
    <source>
        <dbReference type="Proteomes" id="UP000762676"/>
    </source>
</evidence>
<reference evidence="2 3" key="1">
    <citation type="journal article" date="2021" name="Elife">
        <title>Chloroplast acquisition without the gene transfer in kleptoplastic sea slugs, Plakobranchus ocellatus.</title>
        <authorList>
            <person name="Maeda T."/>
            <person name="Takahashi S."/>
            <person name="Yoshida T."/>
            <person name="Shimamura S."/>
            <person name="Takaki Y."/>
            <person name="Nagai Y."/>
            <person name="Toyoda A."/>
            <person name="Suzuki Y."/>
            <person name="Arimoto A."/>
            <person name="Ishii H."/>
            <person name="Satoh N."/>
            <person name="Nishiyama T."/>
            <person name="Hasebe M."/>
            <person name="Maruyama T."/>
            <person name="Minagawa J."/>
            <person name="Obokata J."/>
            <person name="Shigenobu S."/>
        </authorList>
    </citation>
    <scope>NUCLEOTIDE SEQUENCE [LARGE SCALE GENOMIC DNA]</scope>
</reference>
<feature type="compositionally biased region" description="Basic and acidic residues" evidence="1">
    <location>
        <begin position="1"/>
        <end position="15"/>
    </location>
</feature>
<feature type="region of interest" description="Disordered" evidence="1">
    <location>
        <begin position="1"/>
        <end position="45"/>
    </location>
</feature>
<evidence type="ECO:0000313" key="2">
    <source>
        <dbReference type="EMBL" id="GFR76196.1"/>
    </source>
</evidence>
<gene>
    <name evidence="2" type="ORF">ElyMa_002206700</name>
</gene>
<evidence type="ECO:0000256" key="1">
    <source>
        <dbReference type="SAM" id="MobiDB-lite"/>
    </source>
</evidence>
<proteinExistence type="predicted"/>